<accession>A0A498DJ31</accession>
<dbReference type="AlphaFoldDB" id="A0A498DJ31"/>
<comment type="similarity">
    <text evidence="1">Belongs to the DprA/Smf family.</text>
</comment>
<name>A0A498DJ31_9BACI</name>
<dbReference type="InterPro" id="IPR057666">
    <property type="entry name" value="DrpA_SLOG"/>
</dbReference>
<feature type="domain" description="Smf/DprA SLOG" evidence="2">
    <location>
        <begin position="78"/>
        <end position="288"/>
    </location>
</feature>
<evidence type="ECO:0000313" key="4">
    <source>
        <dbReference type="Proteomes" id="UP000270219"/>
    </source>
</evidence>
<comment type="caution">
    <text evidence="3">The sequence shown here is derived from an EMBL/GenBank/DDBJ whole genome shotgun (WGS) entry which is preliminary data.</text>
</comment>
<proteinExistence type="inferred from homology"/>
<evidence type="ECO:0000313" key="3">
    <source>
        <dbReference type="EMBL" id="RLL45525.1"/>
    </source>
</evidence>
<dbReference type="Proteomes" id="UP000270219">
    <property type="component" value="Unassembled WGS sequence"/>
</dbReference>
<sequence length="305" mass="34023">MKPTSIRLAHLSRCRGISRSTLRNFLKYDSTLLNIYAMSPGELSKTFSISPNKASLFYSELHNVDVRKEFKADLERCKIITLVDEDYPAVLNTIKDAPLVLYAIGDVSLLEHSPALSVIGTRNPSIEAWMKISHLVEPLLEKDWLIVSGMALGIDSYAHTLALEKKGKTIAVLGSGFLRIYPVQNKALFRKIAKEGLILSEYPPNTPPQKYHFPERNRIISGLSFGTLVIEAKERSGTLITVDQALDQGREVYAVPGSPFMDQTKGCHRMIQDGAKLVTDATDILDDWELIGKNFEAFNSSNKLN</sequence>
<keyword evidence="4" id="KW-1185">Reference proteome</keyword>
<protein>
    <submittedName>
        <fullName evidence="3">DNA-protecting protein DprA</fullName>
    </submittedName>
</protein>
<dbReference type="Pfam" id="PF02481">
    <property type="entry name" value="DNA_processg_A"/>
    <property type="match status" value="1"/>
</dbReference>
<evidence type="ECO:0000256" key="1">
    <source>
        <dbReference type="ARBA" id="ARBA00006525"/>
    </source>
</evidence>
<dbReference type="GO" id="GO:0009294">
    <property type="term" value="P:DNA-mediated transformation"/>
    <property type="evidence" value="ECO:0007669"/>
    <property type="project" value="InterPro"/>
</dbReference>
<organism evidence="3 4">
    <name type="scientific">Oceanobacillus piezotolerans</name>
    <dbReference type="NCBI Taxonomy" id="2448030"/>
    <lineage>
        <taxon>Bacteria</taxon>
        <taxon>Bacillati</taxon>
        <taxon>Bacillota</taxon>
        <taxon>Bacilli</taxon>
        <taxon>Bacillales</taxon>
        <taxon>Bacillaceae</taxon>
        <taxon>Oceanobacillus</taxon>
    </lineage>
</organism>
<dbReference type="EMBL" id="RCHR01000003">
    <property type="protein sequence ID" value="RLL45525.1"/>
    <property type="molecule type" value="Genomic_DNA"/>
</dbReference>
<dbReference type="Gene3D" id="3.40.50.450">
    <property type="match status" value="1"/>
</dbReference>
<dbReference type="PANTHER" id="PTHR43022:SF1">
    <property type="entry name" value="PROTEIN SMF"/>
    <property type="match status" value="1"/>
</dbReference>
<dbReference type="NCBIfam" id="TIGR00732">
    <property type="entry name" value="dprA"/>
    <property type="match status" value="1"/>
</dbReference>
<gene>
    <name evidence="3" type="primary">dprA</name>
    <name evidence="3" type="ORF">D8M04_10645</name>
</gene>
<dbReference type="InterPro" id="IPR003488">
    <property type="entry name" value="DprA"/>
</dbReference>
<dbReference type="SUPFAM" id="SSF102405">
    <property type="entry name" value="MCP/YpsA-like"/>
    <property type="match status" value="1"/>
</dbReference>
<reference evidence="3 4" key="1">
    <citation type="submission" date="2018-10" db="EMBL/GenBank/DDBJ databases">
        <title>Oceanobacillus sp. YLB-02 draft genome.</title>
        <authorList>
            <person name="Yu L."/>
        </authorList>
    </citation>
    <scope>NUCLEOTIDE SEQUENCE [LARGE SCALE GENOMIC DNA]</scope>
    <source>
        <strain evidence="3 4">YLB-02</strain>
    </source>
</reference>
<dbReference type="OrthoDB" id="9785707at2"/>
<evidence type="ECO:0000259" key="2">
    <source>
        <dbReference type="Pfam" id="PF02481"/>
    </source>
</evidence>
<dbReference type="PANTHER" id="PTHR43022">
    <property type="entry name" value="PROTEIN SMF"/>
    <property type="match status" value="1"/>
</dbReference>